<gene>
    <name evidence="1" type="ORF">TCNE_LOCUS7653</name>
</gene>
<dbReference type="Proteomes" id="UP000050794">
    <property type="component" value="Unassembled WGS sequence"/>
</dbReference>
<evidence type="ECO:0000313" key="3">
    <source>
        <dbReference type="WBParaSite" id="TCNE_0000765301-mRNA-1"/>
    </source>
</evidence>
<accession>A0A183UGN3</accession>
<dbReference type="AlphaFoldDB" id="A0A183UGN3"/>
<protein>
    <submittedName>
        <fullName evidence="3">Secreted protein</fullName>
    </submittedName>
</protein>
<reference evidence="3" key="1">
    <citation type="submission" date="2016-06" db="UniProtKB">
        <authorList>
            <consortium name="WormBaseParasite"/>
        </authorList>
    </citation>
    <scope>IDENTIFICATION</scope>
</reference>
<dbReference type="EMBL" id="UYWY01019728">
    <property type="protein sequence ID" value="VDM38974.1"/>
    <property type="molecule type" value="Genomic_DNA"/>
</dbReference>
<organism evidence="2 3">
    <name type="scientific">Toxocara canis</name>
    <name type="common">Canine roundworm</name>
    <dbReference type="NCBI Taxonomy" id="6265"/>
    <lineage>
        <taxon>Eukaryota</taxon>
        <taxon>Metazoa</taxon>
        <taxon>Ecdysozoa</taxon>
        <taxon>Nematoda</taxon>
        <taxon>Chromadorea</taxon>
        <taxon>Rhabditida</taxon>
        <taxon>Spirurina</taxon>
        <taxon>Ascaridomorpha</taxon>
        <taxon>Ascaridoidea</taxon>
        <taxon>Toxocaridae</taxon>
        <taxon>Toxocara</taxon>
    </lineage>
</organism>
<name>A0A183UGN3_TOXCA</name>
<keyword evidence="2" id="KW-1185">Reference proteome</keyword>
<reference evidence="1 2" key="2">
    <citation type="submission" date="2018-11" db="EMBL/GenBank/DDBJ databases">
        <authorList>
            <consortium name="Pathogen Informatics"/>
        </authorList>
    </citation>
    <scope>NUCLEOTIDE SEQUENCE [LARGE SCALE GENOMIC DNA]</scope>
</reference>
<sequence length="72" mass="7883">MGVFGLGYGPVVDSIASSSVRRHTVDENVYGSRVVQVALHFSFDSDVFFPLSSVIDIVYRALCLSQERKGSN</sequence>
<evidence type="ECO:0000313" key="1">
    <source>
        <dbReference type="EMBL" id="VDM38974.1"/>
    </source>
</evidence>
<proteinExistence type="predicted"/>
<dbReference type="WBParaSite" id="TCNE_0000765301-mRNA-1">
    <property type="protein sequence ID" value="TCNE_0000765301-mRNA-1"/>
    <property type="gene ID" value="TCNE_0000765301"/>
</dbReference>
<evidence type="ECO:0000313" key="2">
    <source>
        <dbReference type="Proteomes" id="UP000050794"/>
    </source>
</evidence>